<evidence type="ECO:0000313" key="3">
    <source>
        <dbReference type="Proteomes" id="UP000698752"/>
    </source>
</evidence>
<accession>A0ABS5EFP1</accession>
<name>A0ABS5EFP1_9PROT</name>
<proteinExistence type="predicted"/>
<keyword evidence="3" id="KW-1185">Reference proteome</keyword>
<sequence>MLSRLDYPDTDLLAVARANSGWSFGPDGVLAERLANTLRPDWDPATGAHRGLLVEAAITNRITDPRFQGAAWSQSNVVLAPNAGLAPNGLTEAALLTDGGATSTHVIGAANMTVANIGDVYTSYVMARAGAGSFIQLLWANAIAGFGSWANFDLANGVVGNTGANVSSGIRPLRDGWFLCWMSGAMTGAATAASLNLYLITGAGQGRAPSYAAAGLSVYLWGGLTALAGFVPSPVLSPIGSPGPSTRSADNVSFIDVQRWLTPAAGTFVIDFIPGDVLSGDRELLTVDDGTSSNRIRLSLIAGGTTVRLRSIVGGVIAGTVAMASGPALQRHTVRASYGPAGLVLSVNGAAPVSTAVAIPPGLQRAFLGNAAGGNHLNGWIGPRAEHLARQYTDAAGPDGYTIRDR</sequence>
<feature type="transmembrane region" description="Helical" evidence="1">
    <location>
        <begin position="176"/>
        <end position="199"/>
    </location>
</feature>
<organism evidence="2 3">
    <name type="scientific">Neoroseomonas terrae</name>
    <dbReference type="NCBI Taxonomy" id="424799"/>
    <lineage>
        <taxon>Bacteria</taxon>
        <taxon>Pseudomonadati</taxon>
        <taxon>Pseudomonadota</taxon>
        <taxon>Alphaproteobacteria</taxon>
        <taxon>Acetobacterales</taxon>
        <taxon>Acetobacteraceae</taxon>
        <taxon>Neoroseomonas</taxon>
    </lineage>
</organism>
<dbReference type="RefSeq" id="WP_211867499.1">
    <property type="nucleotide sequence ID" value="NZ_JAAEDI010000006.1"/>
</dbReference>
<gene>
    <name evidence="2" type="ORF">GXW78_07490</name>
</gene>
<comment type="caution">
    <text evidence="2">The sequence shown here is derived from an EMBL/GenBank/DDBJ whole genome shotgun (WGS) entry which is preliminary data.</text>
</comment>
<reference evidence="3" key="1">
    <citation type="journal article" date="2021" name="Syst. Appl. Microbiol.">
        <title>Roseomonas hellenica sp. nov., isolated from roots of wild-growing Alkanna tinctoria.</title>
        <authorList>
            <person name="Rat A."/>
            <person name="Naranjo H.D."/>
            <person name="Lebbe L."/>
            <person name="Cnockaert M."/>
            <person name="Krigas N."/>
            <person name="Grigoriadou K."/>
            <person name="Maloupa E."/>
            <person name="Willems A."/>
        </authorList>
    </citation>
    <scope>NUCLEOTIDE SEQUENCE [LARGE SCALE GENOMIC DNA]</scope>
    <source>
        <strain evidence="3">LMG 31159</strain>
    </source>
</reference>
<dbReference type="Proteomes" id="UP000698752">
    <property type="component" value="Unassembled WGS sequence"/>
</dbReference>
<keyword evidence="1" id="KW-0472">Membrane</keyword>
<evidence type="ECO:0000256" key="1">
    <source>
        <dbReference type="SAM" id="Phobius"/>
    </source>
</evidence>
<keyword evidence="1" id="KW-0812">Transmembrane</keyword>
<protein>
    <submittedName>
        <fullName evidence="2">Uncharacterized protein</fullName>
    </submittedName>
</protein>
<dbReference type="EMBL" id="JAAEDI010000006">
    <property type="protein sequence ID" value="MBR0649497.1"/>
    <property type="molecule type" value="Genomic_DNA"/>
</dbReference>
<feature type="transmembrane region" description="Helical" evidence="1">
    <location>
        <begin position="211"/>
        <end position="231"/>
    </location>
</feature>
<evidence type="ECO:0000313" key="2">
    <source>
        <dbReference type="EMBL" id="MBR0649497.1"/>
    </source>
</evidence>
<keyword evidence="1" id="KW-1133">Transmembrane helix</keyword>